<dbReference type="SUPFAM" id="SSF46894">
    <property type="entry name" value="C-terminal effector domain of the bipartite response regulators"/>
    <property type="match status" value="1"/>
</dbReference>
<dbReference type="SMART" id="SM00862">
    <property type="entry name" value="Trans_reg_C"/>
    <property type="match status" value="1"/>
</dbReference>
<protein>
    <submittedName>
        <fullName evidence="12">Response regulator transcription factor</fullName>
    </submittedName>
</protein>
<keyword evidence="7" id="KW-0804">Transcription</keyword>
<evidence type="ECO:0000259" key="10">
    <source>
        <dbReference type="PROSITE" id="PS50110"/>
    </source>
</evidence>
<dbReference type="EMBL" id="CP091512">
    <property type="protein sequence ID" value="UOO91764.1"/>
    <property type="molecule type" value="Genomic_DNA"/>
</dbReference>
<dbReference type="Gene3D" id="3.40.50.2300">
    <property type="match status" value="1"/>
</dbReference>
<dbReference type="PANTHER" id="PTHR48111">
    <property type="entry name" value="REGULATOR OF RPOS"/>
    <property type="match status" value="1"/>
</dbReference>
<keyword evidence="2" id="KW-0963">Cytoplasm</keyword>
<keyword evidence="4" id="KW-0902">Two-component regulatory system</keyword>
<dbReference type="PANTHER" id="PTHR48111:SF35">
    <property type="entry name" value="TRANSCRIPTIONAL REGULATORY PROTEIN QSEB"/>
    <property type="match status" value="1"/>
</dbReference>
<dbReference type="SUPFAM" id="SSF52172">
    <property type="entry name" value="CheY-like"/>
    <property type="match status" value="1"/>
</dbReference>
<dbReference type="CDD" id="cd17624">
    <property type="entry name" value="REC_OmpR_PmrA-like"/>
    <property type="match status" value="1"/>
</dbReference>
<dbReference type="Gene3D" id="6.10.250.690">
    <property type="match status" value="1"/>
</dbReference>
<dbReference type="PROSITE" id="PS51755">
    <property type="entry name" value="OMPR_PHOB"/>
    <property type="match status" value="1"/>
</dbReference>
<dbReference type="InterPro" id="IPR039420">
    <property type="entry name" value="WalR-like"/>
</dbReference>
<dbReference type="InterPro" id="IPR001789">
    <property type="entry name" value="Sig_transdc_resp-reg_receiver"/>
</dbReference>
<reference evidence="12" key="1">
    <citation type="submission" date="2021-12" db="EMBL/GenBank/DDBJ databases">
        <authorList>
            <person name="Veyrier F.J."/>
        </authorList>
    </citation>
    <scope>NUCLEOTIDE SEQUENCE</scope>
    <source>
        <strain evidence="12">SAG 1488-6</strain>
    </source>
</reference>
<evidence type="ECO:0000259" key="11">
    <source>
        <dbReference type="PROSITE" id="PS51755"/>
    </source>
</evidence>
<keyword evidence="6 9" id="KW-0238">DNA-binding</keyword>
<dbReference type="SMART" id="SM00448">
    <property type="entry name" value="REC"/>
    <property type="match status" value="1"/>
</dbReference>
<dbReference type="InterPro" id="IPR011006">
    <property type="entry name" value="CheY-like_superfamily"/>
</dbReference>
<proteinExistence type="predicted"/>
<accession>A0ABY4E7M1</accession>
<organism evidence="12 13">
    <name type="scientific">Vitreoscilla stercoraria</name>
    <dbReference type="NCBI Taxonomy" id="61"/>
    <lineage>
        <taxon>Bacteria</taxon>
        <taxon>Pseudomonadati</taxon>
        <taxon>Pseudomonadota</taxon>
        <taxon>Betaproteobacteria</taxon>
        <taxon>Neisseriales</taxon>
        <taxon>Neisseriaceae</taxon>
        <taxon>Vitreoscilla</taxon>
    </lineage>
</organism>
<evidence type="ECO:0000256" key="8">
    <source>
        <dbReference type="PROSITE-ProRule" id="PRU00169"/>
    </source>
</evidence>
<sequence length="219" mass="24448">MRILLVEDDLMIGQAVYEGLQQQAYAVDWVKDGEAALLALSTHEYDVGVFDIGLPKKNGLQVLAALRGQRSSLPVLLLTARDTVDDRITGLDTGADDYLVKPFEMKELLARIRAISRRRQGNAEPILDNGVLKLNPATKEVQRDDKTTRLSSREFALLLALMQQAGTILSRSDLEERIYGWNEEVESNAIEFLIHSLRKKLGSDSIKNVRGLGWFVAKA</sequence>
<feature type="DNA-binding region" description="OmpR/PhoB-type" evidence="9">
    <location>
        <begin position="124"/>
        <end position="218"/>
    </location>
</feature>
<keyword evidence="5" id="KW-0805">Transcription regulation</keyword>
<evidence type="ECO:0000256" key="7">
    <source>
        <dbReference type="ARBA" id="ARBA00023163"/>
    </source>
</evidence>
<dbReference type="InterPro" id="IPR016032">
    <property type="entry name" value="Sig_transdc_resp-reg_C-effctor"/>
</dbReference>
<evidence type="ECO:0000313" key="13">
    <source>
        <dbReference type="Proteomes" id="UP000832034"/>
    </source>
</evidence>
<dbReference type="InterPro" id="IPR036388">
    <property type="entry name" value="WH-like_DNA-bd_sf"/>
</dbReference>
<comment type="subcellular location">
    <subcellularLocation>
        <location evidence="1">Cytoplasm</location>
    </subcellularLocation>
</comment>
<feature type="domain" description="Response regulatory" evidence="10">
    <location>
        <begin position="2"/>
        <end position="116"/>
    </location>
</feature>
<keyword evidence="13" id="KW-1185">Reference proteome</keyword>
<dbReference type="Pfam" id="PF00072">
    <property type="entry name" value="Response_reg"/>
    <property type="match status" value="1"/>
</dbReference>
<dbReference type="Proteomes" id="UP000832034">
    <property type="component" value="Chromosome"/>
</dbReference>
<feature type="modified residue" description="4-aspartylphosphate" evidence="8">
    <location>
        <position position="51"/>
    </location>
</feature>
<dbReference type="PROSITE" id="PS50110">
    <property type="entry name" value="RESPONSE_REGULATORY"/>
    <property type="match status" value="1"/>
</dbReference>
<feature type="domain" description="OmpR/PhoB-type" evidence="11">
    <location>
        <begin position="124"/>
        <end position="218"/>
    </location>
</feature>
<evidence type="ECO:0000256" key="1">
    <source>
        <dbReference type="ARBA" id="ARBA00004496"/>
    </source>
</evidence>
<evidence type="ECO:0000256" key="3">
    <source>
        <dbReference type="ARBA" id="ARBA00022553"/>
    </source>
</evidence>
<reference evidence="12" key="2">
    <citation type="journal article" date="2022" name="Res Sq">
        <title>Evolution of multicellular longitudinally dividing oral cavity symbionts (Neisseriaceae).</title>
        <authorList>
            <person name="Nyongesa S."/>
            <person name="Weber P."/>
            <person name="Bernet E."/>
            <person name="Pullido F."/>
            <person name="Nieckarz M."/>
            <person name="Delaby M."/>
            <person name="Nieves C."/>
            <person name="Viehboeck T."/>
            <person name="Krause N."/>
            <person name="Rivera-Millot A."/>
            <person name="Nakamura A."/>
            <person name="Vischer N."/>
            <person name="VanNieuwenhze M."/>
            <person name="Brun Y."/>
            <person name="Cava F."/>
            <person name="Bulgheresi S."/>
            <person name="Veyrier F."/>
        </authorList>
    </citation>
    <scope>NUCLEOTIDE SEQUENCE</scope>
    <source>
        <strain evidence="12">SAG 1488-6</strain>
    </source>
</reference>
<dbReference type="CDD" id="cd00383">
    <property type="entry name" value="trans_reg_C"/>
    <property type="match status" value="1"/>
</dbReference>
<evidence type="ECO:0000256" key="5">
    <source>
        <dbReference type="ARBA" id="ARBA00023015"/>
    </source>
</evidence>
<keyword evidence="3 8" id="KW-0597">Phosphoprotein</keyword>
<dbReference type="RefSeq" id="WP_019958632.1">
    <property type="nucleotide sequence ID" value="NZ_CP091512.1"/>
</dbReference>
<name>A0ABY4E7M1_VITST</name>
<dbReference type="Gene3D" id="1.10.10.10">
    <property type="entry name" value="Winged helix-like DNA-binding domain superfamily/Winged helix DNA-binding domain"/>
    <property type="match status" value="1"/>
</dbReference>
<evidence type="ECO:0000256" key="2">
    <source>
        <dbReference type="ARBA" id="ARBA00022490"/>
    </source>
</evidence>
<evidence type="ECO:0000313" key="12">
    <source>
        <dbReference type="EMBL" id="UOO91764.1"/>
    </source>
</evidence>
<evidence type="ECO:0000256" key="9">
    <source>
        <dbReference type="PROSITE-ProRule" id="PRU01091"/>
    </source>
</evidence>
<dbReference type="Pfam" id="PF00486">
    <property type="entry name" value="Trans_reg_C"/>
    <property type="match status" value="1"/>
</dbReference>
<evidence type="ECO:0000256" key="4">
    <source>
        <dbReference type="ARBA" id="ARBA00023012"/>
    </source>
</evidence>
<dbReference type="InterPro" id="IPR001867">
    <property type="entry name" value="OmpR/PhoB-type_DNA-bd"/>
</dbReference>
<evidence type="ECO:0000256" key="6">
    <source>
        <dbReference type="ARBA" id="ARBA00023125"/>
    </source>
</evidence>
<gene>
    <name evidence="12" type="ORF">LVJ81_08985</name>
</gene>